<sequence length="357" mass="40917">MAGKHALKDSGDWGDPDFTFSPSNPPRPKKSSDPGSSSMQPTRSAFKETNLVDNLPNRDDVTEKIDRIKRNSTDEVFVDEGLIQLSRSNWVNSLYGKFYGRTPPLSLVQNIRPKVWKVSCAVQVVDLAFGFFCFKFANADDLEKVLSNGPWFLRGQVLLLIPWRENFQPMLERIETIPVWVQFSGLPIEFLHGQILTKLASVIGQPLKVDHITLKGNRAKFARVCILWNLNKTVPNDFWINASSKRFWQAIALENILKLYFKCGKIGHLEEHYASIHDSPIYVPLDNTSTGNGMNLNLNKENVTPTYKDLHGRWQIVNKRRNMLKKYANEKGNSMQNIFEILPNNDDRKEFDDCNDM</sequence>
<dbReference type="PANTHER" id="PTHR31286">
    <property type="entry name" value="GLYCINE-RICH CELL WALL STRUCTURAL PROTEIN 1.8-LIKE"/>
    <property type="match status" value="1"/>
</dbReference>
<keyword evidence="4" id="KW-1185">Reference proteome</keyword>
<organism evidence="3 4">
    <name type="scientific">Canna indica</name>
    <name type="common">Indian-shot</name>
    <dbReference type="NCBI Taxonomy" id="4628"/>
    <lineage>
        <taxon>Eukaryota</taxon>
        <taxon>Viridiplantae</taxon>
        <taxon>Streptophyta</taxon>
        <taxon>Embryophyta</taxon>
        <taxon>Tracheophyta</taxon>
        <taxon>Spermatophyta</taxon>
        <taxon>Magnoliopsida</taxon>
        <taxon>Liliopsida</taxon>
        <taxon>Zingiberales</taxon>
        <taxon>Cannaceae</taxon>
        <taxon>Canna</taxon>
    </lineage>
</organism>
<gene>
    <name evidence="3" type="ORF">Cni_G08785</name>
</gene>
<feature type="domain" description="DUF4283" evidence="2">
    <location>
        <begin position="88"/>
        <end position="170"/>
    </location>
</feature>
<accession>A0AAQ3K1J7</accession>
<feature type="region of interest" description="Disordered" evidence="1">
    <location>
        <begin position="1"/>
        <end position="48"/>
    </location>
</feature>
<evidence type="ECO:0000313" key="4">
    <source>
        <dbReference type="Proteomes" id="UP001327560"/>
    </source>
</evidence>
<dbReference type="InterPro" id="IPR040256">
    <property type="entry name" value="At4g02000-like"/>
</dbReference>
<protein>
    <recommendedName>
        <fullName evidence="2">DUF4283 domain-containing protein</fullName>
    </recommendedName>
</protein>
<name>A0AAQ3K1J7_9LILI</name>
<dbReference type="Proteomes" id="UP001327560">
    <property type="component" value="Chromosome 3"/>
</dbReference>
<evidence type="ECO:0000313" key="3">
    <source>
        <dbReference type="EMBL" id="WOL00072.1"/>
    </source>
</evidence>
<dbReference type="EMBL" id="CP136892">
    <property type="protein sequence ID" value="WOL00072.1"/>
    <property type="molecule type" value="Genomic_DNA"/>
</dbReference>
<evidence type="ECO:0000259" key="2">
    <source>
        <dbReference type="Pfam" id="PF14111"/>
    </source>
</evidence>
<proteinExistence type="predicted"/>
<dbReference type="AlphaFoldDB" id="A0AAQ3K1J7"/>
<evidence type="ECO:0000256" key="1">
    <source>
        <dbReference type="SAM" id="MobiDB-lite"/>
    </source>
</evidence>
<dbReference type="PANTHER" id="PTHR31286:SF99">
    <property type="entry name" value="DUF4283 DOMAIN-CONTAINING PROTEIN"/>
    <property type="match status" value="1"/>
</dbReference>
<dbReference type="Pfam" id="PF14111">
    <property type="entry name" value="DUF4283"/>
    <property type="match status" value="1"/>
</dbReference>
<dbReference type="InterPro" id="IPR025558">
    <property type="entry name" value="DUF4283"/>
</dbReference>
<feature type="compositionally biased region" description="Basic and acidic residues" evidence="1">
    <location>
        <begin position="1"/>
        <end position="11"/>
    </location>
</feature>
<reference evidence="3 4" key="1">
    <citation type="submission" date="2023-10" db="EMBL/GenBank/DDBJ databases">
        <title>Chromosome-scale genome assembly provides insights into flower coloration mechanisms of Canna indica.</title>
        <authorList>
            <person name="Li C."/>
        </authorList>
    </citation>
    <scope>NUCLEOTIDE SEQUENCE [LARGE SCALE GENOMIC DNA]</scope>
    <source>
        <tissue evidence="3">Flower</tissue>
    </source>
</reference>